<feature type="non-terminal residue" evidence="1">
    <location>
        <position position="72"/>
    </location>
</feature>
<protein>
    <submittedName>
        <fullName evidence="1">Uncharacterized protein</fullName>
    </submittedName>
</protein>
<name>A0ABW3E1U3_9ACTN</name>
<organism evidence="1 2">
    <name type="scientific">Streptosporangium algeriense</name>
    <dbReference type="NCBI Taxonomy" id="1682748"/>
    <lineage>
        <taxon>Bacteria</taxon>
        <taxon>Bacillati</taxon>
        <taxon>Actinomycetota</taxon>
        <taxon>Actinomycetes</taxon>
        <taxon>Streptosporangiales</taxon>
        <taxon>Streptosporangiaceae</taxon>
        <taxon>Streptosporangium</taxon>
    </lineage>
</organism>
<sequence length="72" mass="7519">MDIGDAVGADELDLLTRGRELHLDHYGATRLPFAAIGATGLLHRFVELEGPGRGRIIDVIDAAGGYASACLG</sequence>
<accession>A0ABW3E1U3</accession>
<keyword evidence="2" id="KW-1185">Reference proteome</keyword>
<reference evidence="2" key="1">
    <citation type="journal article" date="2019" name="Int. J. Syst. Evol. Microbiol.">
        <title>The Global Catalogue of Microorganisms (GCM) 10K type strain sequencing project: providing services to taxonomists for standard genome sequencing and annotation.</title>
        <authorList>
            <consortium name="The Broad Institute Genomics Platform"/>
            <consortium name="The Broad Institute Genome Sequencing Center for Infectious Disease"/>
            <person name="Wu L."/>
            <person name="Ma J."/>
        </authorList>
    </citation>
    <scope>NUCLEOTIDE SEQUENCE [LARGE SCALE GENOMIC DNA]</scope>
    <source>
        <strain evidence="2">CCUG 62974</strain>
    </source>
</reference>
<dbReference type="EMBL" id="JBHTHX010002193">
    <property type="protein sequence ID" value="MFD0890058.1"/>
    <property type="molecule type" value="Genomic_DNA"/>
</dbReference>
<evidence type="ECO:0000313" key="1">
    <source>
        <dbReference type="EMBL" id="MFD0890058.1"/>
    </source>
</evidence>
<gene>
    <name evidence="1" type="ORF">ACFQ08_36415</name>
</gene>
<evidence type="ECO:0000313" key="2">
    <source>
        <dbReference type="Proteomes" id="UP001597024"/>
    </source>
</evidence>
<proteinExistence type="predicted"/>
<comment type="caution">
    <text evidence="1">The sequence shown here is derived from an EMBL/GenBank/DDBJ whole genome shotgun (WGS) entry which is preliminary data.</text>
</comment>
<dbReference type="Proteomes" id="UP001597024">
    <property type="component" value="Unassembled WGS sequence"/>
</dbReference>